<dbReference type="FunFam" id="3.55.40.20:FF:000001">
    <property type="entry name" value="Superoxide dismutase"/>
    <property type="match status" value="1"/>
</dbReference>
<evidence type="ECO:0000256" key="2">
    <source>
        <dbReference type="ARBA" id="ARBA00012682"/>
    </source>
</evidence>
<dbReference type="PIRSF" id="PIRSF000349">
    <property type="entry name" value="SODismutase"/>
    <property type="match status" value="1"/>
</dbReference>
<dbReference type="InterPro" id="IPR036324">
    <property type="entry name" value="Mn/Fe_SOD_N_sf"/>
</dbReference>
<accession>A0A1G2QMB6</accession>
<comment type="caution">
    <text evidence="9">The sequence shown here is derived from an EMBL/GenBank/DDBJ whole genome shotgun (WGS) entry which is preliminary data.</text>
</comment>
<name>A0A1G2QMB6_9BACT</name>
<dbReference type="Gene3D" id="1.10.287.990">
    <property type="entry name" value="Fe,Mn superoxide dismutase (SOD) domain"/>
    <property type="match status" value="1"/>
</dbReference>
<dbReference type="InterPro" id="IPR036314">
    <property type="entry name" value="SOD_C_sf"/>
</dbReference>
<dbReference type="GO" id="GO:0046872">
    <property type="term" value="F:metal ion binding"/>
    <property type="evidence" value="ECO:0007669"/>
    <property type="project" value="UniProtKB-KW"/>
</dbReference>
<keyword evidence="4 6" id="KW-0560">Oxidoreductase</keyword>
<comment type="similarity">
    <text evidence="1 6">Belongs to the iron/manganese superoxide dismutase family.</text>
</comment>
<dbReference type="PANTHER" id="PTHR43595:SF2">
    <property type="entry name" value="SMALL RIBOSOMAL SUBUNIT PROTEIN MS42"/>
    <property type="match status" value="1"/>
</dbReference>
<evidence type="ECO:0000256" key="4">
    <source>
        <dbReference type="ARBA" id="ARBA00023002"/>
    </source>
</evidence>
<evidence type="ECO:0000256" key="1">
    <source>
        <dbReference type="ARBA" id="ARBA00008714"/>
    </source>
</evidence>
<reference evidence="9 10" key="1">
    <citation type="journal article" date="2016" name="Nat. Commun.">
        <title>Thousands of microbial genomes shed light on interconnected biogeochemical processes in an aquifer system.</title>
        <authorList>
            <person name="Anantharaman K."/>
            <person name="Brown C.T."/>
            <person name="Hug L.A."/>
            <person name="Sharon I."/>
            <person name="Castelle C.J."/>
            <person name="Probst A.J."/>
            <person name="Thomas B.C."/>
            <person name="Singh A."/>
            <person name="Wilkins M.J."/>
            <person name="Karaoz U."/>
            <person name="Brodie E.L."/>
            <person name="Williams K.H."/>
            <person name="Hubbard S.S."/>
            <person name="Banfield J.F."/>
        </authorList>
    </citation>
    <scope>NUCLEOTIDE SEQUENCE [LARGE SCALE GENOMIC DNA]</scope>
</reference>
<organism evidence="9 10">
    <name type="scientific">Candidatus Vogelbacteria bacterium RIFOXYD2_FULL_44_9</name>
    <dbReference type="NCBI Taxonomy" id="1802441"/>
    <lineage>
        <taxon>Bacteria</taxon>
        <taxon>Candidatus Vogeliibacteriota</taxon>
    </lineage>
</organism>
<dbReference type="PANTHER" id="PTHR43595">
    <property type="entry name" value="37S RIBOSOMAL PROTEIN S26, MITOCHONDRIAL"/>
    <property type="match status" value="1"/>
</dbReference>
<evidence type="ECO:0000313" key="9">
    <source>
        <dbReference type="EMBL" id="OHA61567.1"/>
    </source>
</evidence>
<dbReference type="GO" id="GO:0005737">
    <property type="term" value="C:cytoplasm"/>
    <property type="evidence" value="ECO:0007669"/>
    <property type="project" value="TreeGrafter"/>
</dbReference>
<dbReference type="InterPro" id="IPR019832">
    <property type="entry name" value="Mn/Fe_SOD_C"/>
</dbReference>
<dbReference type="PROSITE" id="PS00088">
    <property type="entry name" value="SOD_MN"/>
    <property type="match status" value="1"/>
</dbReference>
<feature type="binding site" evidence="5">
    <location>
        <position position="81"/>
    </location>
    <ligand>
        <name>Mn(2+)</name>
        <dbReference type="ChEBI" id="CHEBI:29035"/>
    </ligand>
</feature>
<gene>
    <name evidence="9" type="ORF">A2556_02305</name>
</gene>
<dbReference type="Pfam" id="PF02777">
    <property type="entry name" value="Sod_Fe_C"/>
    <property type="match status" value="1"/>
</dbReference>
<dbReference type="EMBL" id="MHTM01000033">
    <property type="protein sequence ID" value="OHA61567.1"/>
    <property type="molecule type" value="Genomic_DNA"/>
</dbReference>
<feature type="binding site" evidence="5">
    <location>
        <position position="169"/>
    </location>
    <ligand>
        <name>Mn(2+)</name>
        <dbReference type="ChEBI" id="CHEBI:29035"/>
    </ligand>
</feature>
<protein>
    <recommendedName>
        <fullName evidence="2 6">Superoxide dismutase</fullName>
        <ecNumber evidence="2 6">1.15.1.1</ecNumber>
    </recommendedName>
</protein>
<feature type="domain" description="Manganese/iron superoxide dismutase N-terminal" evidence="7">
    <location>
        <begin position="2"/>
        <end position="87"/>
    </location>
</feature>
<evidence type="ECO:0000256" key="6">
    <source>
        <dbReference type="RuleBase" id="RU000414"/>
    </source>
</evidence>
<feature type="domain" description="Manganese/iron superoxide dismutase C-terminal" evidence="8">
    <location>
        <begin position="98"/>
        <end position="197"/>
    </location>
</feature>
<dbReference type="Proteomes" id="UP000177140">
    <property type="component" value="Unassembled WGS sequence"/>
</dbReference>
<dbReference type="AlphaFoldDB" id="A0A1G2QMB6"/>
<dbReference type="Gene3D" id="3.55.40.20">
    <property type="entry name" value="Iron/manganese superoxide dismutase, C-terminal domain"/>
    <property type="match status" value="1"/>
</dbReference>
<dbReference type="InterPro" id="IPR001189">
    <property type="entry name" value="Mn/Fe_SOD"/>
</dbReference>
<proteinExistence type="inferred from homology"/>
<dbReference type="SUPFAM" id="SSF54719">
    <property type="entry name" value="Fe,Mn superoxide dismutase (SOD), C-terminal domain"/>
    <property type="match status" value="1"/>
</dbReference>
<dbReference type="EC" id="1.15.1.1" evidence="2 6"/>
<dbReference type="Pfam" id="PF00081">
    <property type="entry name" value="Sod_Fe_N"/>
    <property type="match status" value="1"/>
</dbReference>
<comment type="function">
    <text evidence="6">Destroys radicals which are normally produced within the cells and which are toxic to biological systems.</text>
</comment>
<evidence type="ECO:0000259" key="7">
    <source>
        <dbReference type="Pfam" id="PF00081"/>
    </source>
</evidence>
<keyword evidence="3 5" id="KW-0479">Metal-binding</keyword>
<dbReference type="InterPro" id="IPR019833">
    <property type="entry name" value="Mn/Fe_SOD_BS"/>
</dbReference>
<dbReference type="SUPFAM" id="SSF46609">
    <property type="entry name" value="Fe,Mn superoxide dismutase (SOD), N-terminal domain"/>
    <property type="match status" value="1"/>
</dbReference>
<evidence type="ECO:0000313" key="10">
    <source>
        <dbReference type="Proteomes" id="UP000177140"/>
    </source>
</evidence>
<sequence length="201" mass="23098">MYKLPILKYDFSALEPYFDEETMRLHYGKHHQAYADKLNTALADFPELSAKPIEDLLKNLDSIPEGVKSAVRNFGGGFYNHNFFFDIIGPKSDNIEPMGKVKEAIEKSFGSFADFKKEFTEKTVAIFGSGWGWLVKNQTGSLQIISSPNQDCPLSAGLKPILACDVWEHAYYLKYQNRRAEFVEVFFQVIDWKRVEEIYNS</sequence>
<dbReference type="GO" id="GO:0004784">
    <property type="term" value="F:superoxide dismutase activity"/>
    <property type="evidence" value="ECO:0007669"/>
    <property type="project" value="UniProtKB-EC"/>
</dbReference>
<dbReference type="PRINTS" id="PR01703">
    <property type="entry name" value="MNSODISMTASE"/>
</dbReference>
<feature type="binding site" evidence="5">
    <location>
        <position position="26"/>
    </location>
    <ligand>
        <name>Mn(2+)</name>
        <dbReference type="ChEBI" id="CHEBI:29035"/>
    </ligand>
</feature>
<dbReference type="InterPro" id="IPR019831">
    <property type="entry name" value="Mn/Fe_SOD_N"/>
</dbReference>
<feature type="binding site" evidence="5">
    <location>
        <position position="165"/>
    </location>
    <ligand>
        <name>Mn(2+)</name>
        <dbReference type="ChEBI" id="CHEBI:29035"/>
    </ligand>
</feature>
<evidence type="ECO:0000256" key="5">
    <source>
        <dbReference type="PIRSR" id="PIRSR000349-1"/>
    </source>
</evidence>
<comment type="catalytic activity">
    <reaction evidence="6">
        <text>2 superoxide + 2 H(+) = H2O2 + O2</text>
        <dbReference type="Rhea" id="RHEA:20696"/>
        <dbReference type="ChEBI" id="CHEBI:15378"/>
        <dbReference type="ChEBI" id="CHEBI:15379"/>
        <dbReference type="ChEBI" id="CHEBI:16240"/>
        <dbReference type="ChEBI" id="CHEBI:18421"/>
        <dbReference type="EC" id="1.15.1.1"/>
    </reaction>
</comment>
<evidence type="ECO:0000259" key="8">
    <source>
        <dbReference type="Pfam" id="PF02777"/>
    </source>
</evidence>
<evidence type="ECO:0000256" key="3">
    <source>
        <dbReference type="ARBA" id="ARBA00022723"/>
    </source>
</evidence>